<gene>
    <name evidence="2" type="ORF">KUH32_06580</name>
</gene>
<feature type="compositionally biased region" description="Basic and acidic residues" evidence="1">
    <location>
        <begin position="137"/>
        <end position="148"/>
    </location>
</feature>
<organism evidence="2 3">
    <name type="scientific">Thalassococcus arenae</name>
    <dbReference type="NCBI Taxonomy" id="2851652"/>
    <lineage>
        <taxon>Bacteria</taxon>
        <taxon>Pseudomonadati</taxon>
        <taxon>Pseudomonadota</taxon>
        <taxon>Alphaproteobacteria</taxon>
        <taxon>Rhodobacterales</taxon>
        <taxon>Roseobacteraceae</taxon>
        <taxon>Thalassococcus</taxon>
    </lineage>
</organism>
<proteinExistence type="predicted"/>
<evidence type="ECO:0000256" key="1">
    <source>
        <dbReference type="SAM" id="MobiDB-lite"/>
    </source>
</evidence>
<dbReference type="InterPro" id="IPR021735">
    <property type="entry name" value="DUF3306"/>
</dbReference>
<dbReference type="Pfam" id="PF11748">
    <property type="entry name" value="DUF3306"/>
    <property type="match status" value="1"/>
</dbReference>
<name>A0ABS6N6Y5_9RHOB</name>
<reference evidence="2" key="1">
    <citation type="submission" date="2021-06" db="EMBL/GenBank/DDBJ databases">
        <title>Thalassococcus sp. CAU 1522 isolated from sea sand, Republic of Korea.</title>
        <authorList>
            <person name="Kim W."/>
        </authorList>
    </citation>
    <scope>NUCLEOTIDE SEQUENCE</scope>
    <source>
        <strain evidence="2">CAU 1522</strain>
    </source>
</reference>
<keyword evidence="3" id="KW-1185">Reference proteome</keyword>
<feature type="region of interest" description="Disordered" evidence="1">
    <location>
        <begin position="137"/>
        <end position="209"/>
    </location>
</feature>
<protein>
    <submittedName>
        <fullName evidence="2">DUF3306 domain-containing protein</fullName>
    </submittedName>
</protein>
<feature type="compositionally biased region" description="Acidic residues" evidence="1">
    <location>
        <begin position="149"/>
        <end position="160"/>
    </location>
</feature>
<evidence type="ECO:0000313" key="2">
    <source>
        <dbReference type="EMBL" id="MBV2359432.1"/>
    </source>
</evidence>
<sequence length="209" mass="22990">MTGERVKGGDFWARRKAAVAAEARAETAARLETEKAEREAAVADRSDEELLADLGLPDPDSLDAGDDFKAFLTDAVPARLRMRALRRLWRVNPVLANLDGLVDYGQDFTDSAMVVENMQTAYQVGKGMLRHVEELARQAEPEPQRDDAEQPEDIDTEEPVAAEVPEAVALAEPAEPEATEAQPLDAGTEPAGFAPRRRMTFHYKDQMTG</sequence>
<feature type="compositionally biased region" description="Low complexity" evidence="1">
    <location>
        <begin position="161"/>
        <end position="173"/>
    </location>
</feature>
<dbReference type="RefSeq" id="WP_217777241.1">
    <property type="nucleotide sequence ID" value="NZ_JAHRWL010000001.1"/>
</dbReference>
<comment type="caution">
    <text evidence="2">The sequence shown here is derived from an EMBL/GenBank/DDBJ whole genome shotgun (WGS) entry which is preliminary data.</text>
</comment>
<accession>A0ABS6N6Y5</accession>
<dbReference type="EMBL" id="JAHRWL010000001">
    <property type="protein sequence ID" value="MBV2359432.1"/>
    <property type="molecule type" value="Genomic_DNA"/>
</dbReference>
<evidence type="ECO:0000313" key="3">
    <source>
        <dbReference type="Proteomes" id="UP001166293"/>
    </source>
</evidence>
<dbReference type="Proteomes" id="UP001166293">
    <property type="component" value="Unassembled WGS sequence"/>
</dbReference>